<keyword evidence="1" id="KW-0472">Membrane</keyword>
<dbReference type="GO" id="GO:0016020">
    <property type="term" value="C:membrane"/>
    <property type="evidence" value="ECO:0007669"/>
    <property type="project" value="InterPro"/>
</dbReference>
<dbReference type="AlphaFoldDB" id="A0A7X3C251"/>
<keyword evidence="1" id="KW-1133">Transmembrane helix</keyword>
<accession>A0A7X3C251</accession>
<reference evidence="3 4" key="1">
    <citation type="submission" date="2019-11" db="EMBL/GenBank/DDBJ databases">
        <title>Lactobacillus sp. nov. CRM56-3, isolated from fermented tea leaves.</title>
        <authorList>
            <person name="Phuengjayaem S."/>
            <person name="Tanasupawat S."/>
        </authorList>
    </citation>
    <scope>NUCLEOTIDE SEQUENCE [LARGE SCALE GENOMIC DNA]</scope>
    <source>
        <strain evidence="3 4">CRM56-3</strain>
    </source>
</reference>
<dbReference type="RefSeq" id="WP_155430748.1">
    <property type="nucleotide sequence ID" value="NZ_WNJO01000002.1"/>
</dbReference>
<proteinExistence type="predicted"/>
<dbReference type="Pfam" id="PF09648">
    <property type="entry name" value="YycI"/>
    <property type="match status" value="1"/>
</dbReference>
<comment type="caution">
    <text evidence="3">The sequence shown here is derived from an EMBL/GenBank/DDBJ whole genome shotgun (WGS) entry which is preliminary data.</text>
</comment>
<evidence type="ECO:0000256" key="1">
    <source>
        <dbReference type="SAM" id="Phobius"/>
    </source>
</evidence>
<dbReference type="Gene3D" id="2.40.128.690">
    <property type="entry name" value="YycH protein, domain 3-like"/>
    <property type="match status" value="1"/>
</dbReference>
<evidence type="ECO:0000259" key="2">
    <source>
        <dbReference type="Pfam" id="PF09648"/>
    </source>
</evidence>
<dbReference type="InterPro" id="IPR018604">
    <property type="entry name" value="YycI-like"/>
</dbReference>
<organism evidence="3 4">
    <name type="scientific">Secundilactobacillus folii</name>
    <dbReference type="NCBI Taxonomy" id="2678357"/>
    <lineage>
        <taxon>Bacteria</taxon>
        <taxon>Bacillati</taxon>
        <taxon>Bacillota</taxon>
        <taxon>Bacilli</taxon>
        <taxon>Lactobacillales</taxon>
        <taxon>Lactobacillaceae</taxon>
        <taxon>Secundilactobacillus</taxon>
    </lineage>
</organism>
<feature type="transmembrane region" description="Helical" evidence="1">
    <location>
        <begin position="7"/>
        <end position="25"/>
    </location>
</feature>
<dbReference type="EMBL" id="WNJO01000002">
    <property type="protein sequence ID" value="MTV81462.1"/>
    <property type="molecule type" value="Genomic_DNA"/>
</dbReference>
<dbReference type="Proteomes" id="UP000466388">
    <property type="component" value="Unassembled WGS sequence"/>
</dbReference>
<evidence type="ECO:0000313" key="3">
    <source>
        <dbReference type="EMBL" id="MTV81462.1"/>
    </source>
</evidence>
<name>A0A7X3C251_9LACO</name>
<protein>
    <recommendedName>
        <fullName evidence="2">Regulatory protein YycH-like domain-containing protein</fullName>
    </recommendedName>
</protein>
<evidence type="ECO:0000313" key="4">
    <source>
        <dbReference type="Proteomes" id="UP000466388"/>
    </source>
</evidence>
<feature type="domain" description="Regulatory protein YycH-like" evidence="2">
    <location>
        <begin position="35"/>
        <end position="252"/>
    </location>
</feature>
<gene>
    <name evidence="3" type="ORF">GM612_02180</name>
</gene>
<keyword evidence="4" id="KW-1185">Reference proteome</keyword>
<keyword evidence="1" id="KW-0812">Transmembrane</keyword>
<sequence length="276" mass="31168">MNFKRIQLIFLAIFIAMDVFLFWSFNRSSVGNSDASSSNNVLEEMRKDQITFTKPTTKTHEGYYFSGNNGSELRQVASSLQDQSLRFNGTELVSEFKKPIKLTSGETKKTLDKVVNNPLVIAKGDHYSYSSRLSSDSQIVYVQRVAAGPVYSHYGQIRFAVNNQDRVIGYSQNYLENVKILKEASKTISEERALTWLYQYNEIPNGAKISWSNLAYTRLLTARGQYVFLPTWVFAVKISSSSTVVLKRVNAYTGEIIKTGDGNQSSNSNSEIFTMT</sequence>